<feature type="binding site" evidence="6">
    <location>
        <position position="162"/>
    </location>
    <ligand>
        <name>(6S)-NADPHX</name>
        <dbReference type="ChEBI" id="CHEBI:64076"/>
    </ligand>
</feature>
<comment type="caution">
    <text evidence="8">The sequence shown here is derived from an EMBL/GenBank/DDBJ whole genome shotgun (WGS) entry which is preliminary data.</text>
</comment>
<dbReference type="SUPFAM" id="SSF53613">
    <property type="entry name" value="Ribokinase-like"/>
    <property type="match status" value="1"/>
</dbReference>
<evidence type="ECO:0000313" key="8">
    <source>
        <dbReference type="EMBL" id="HIZ41833.1"/>
    </source>
</evidence>
<dbReference type="GO" id="GO:0052855">
    <property type="term" value="F:ADP-dependent NAD(P)H-hydrate dehydratase activity"/>
    <property type="evidence" value="ECO:0007669"/>
    <property type="project" value="UniProtKB-UniRule"/>
</dbReference>
<feature type="binding site" evidence="6">
    <location>
        <begin position="199"/>
        <end position="203"/>
    </location>
    <ligand>
        <name>AMP</name>
        <dbReference type="ChEBI" id="CHEBI:456215"/>
    </ligand>
</feature>
<keyword evidence="2 6" id="KW-0067">ATP-binding</keyword>
<feature type="binding site" evidence="6">
    <location>
        <position position="228"/>
    </location>
    <ligand>
        <name>AMP</name>
        <dbReference type="ChEBI" id="CHEBI:456215"/>
    </ligand>
</feature>
<accession>A0A9D2EQ50</accession>
<proteinExistence type="inferred from homology"/>
<dbReference type="GO" id="GO:0046496">
    <property type="term" value="P:nicotinamide nucleotide metabolic process"/>
    <property type="evidence" value="ECO:0007669"/>
    <property type="project" value="UniProtKB-UniRule"/>
</dbReference>
<evidence type="ECO:0000256" key="1">
    <source>
        <dbReference type="ARBA" id="ARBA00022741"/>
    </source>
</evidence>
<dbReference type="EMBL" id="DXBP01000030">
    <property type="protein sequence ID" value="HIZ41833.1"/>
    <property type="molecule type" value="Genomic_DNA"/>
</dbReference>
<keyword evidence="5 6" id="KW-0456">Lyase</keyword>
<dbReference type="Gene3D" id="3.40.1190.20">
    <property type="match status" value="1"/>
</dbReference>
<comment type="function">
    <text evidence="6">Catalyzes the dehydration of the S-form of NAD(P)HX at the expense of ADP, which is converted to AMP. Together with NAD(P)HX epimerase, which catalyzes the epimerization of the S- and R-forms, the enzyme allows the repair of both epimers of NAD(P)HX, a damaged form of NAD(P)H that is a result of enzymatic or heat-dependent hydration.</text>
</comment>
<keyword evidence="4 6" id="KW-0520">NAD</keyword>
<dbReference type="NCBIfam" id="TIGR00196">
    <property type="entry name" value="yjeF_cterm"/>
    <property type="match status" value="1"/>
</dbReference>
<keyword evidence="1 6" id="KW-0547">Nucleotide-binding</keyword>
<dbReference type="GO" id="GO:0005524">
    <property type="term" value="F:ATP binding"/>
    <property type="evidence" value="ECO:0007669"/>
    <property type="project" value="UniProtKB-KW"/>
</dbReference>
<reference evidence="8" key="2">
    <citation type="submission" date="2021-04" db="EMBL/GenBank/DDBJ databases">
        <authorList>
            <person name="Gilroy R."/>
        </authorList>
    </citation>
    <scope>NUCLEOTIDE SEQUENCE</scope>
    <source>
        <strain evidence="8">ChiSxjej1B13-11774</strain>
    </source>
</reference>
<organism evidence="8 9">
    <name type="scientific">Candidatus Gemmiger excrementigallinarum</name>
    <dbReference type="NCBI Taxonomy" id="2838609"/>
    <lineage>
        <taxon>Bacteria</taxon>
        <taxon>Bacillati</taxon>
        <taxon>Bacillota</taxon>
        <taxon>Clostridia</taxon>
        <taxon>Eubacteriales</taxon>
        <taxon>Gemmiger</taxon>
    </lineage>
</organism>
<gene>
    <name evidence="6" type="primary">nnrD</name>
    <name evidence="8" type="ORF">H9811_04625</name>
</gene>
<keyword evidence="3 6" id="KW-0521">NADP</keyword>
<dbReference type="PANTHER" id="PTHR12592:SF0">
    <property type="entry name" value="ATP-DEPENDENT (S)-NAD(P)H-HYDRATE DEHYDRATASE"/>
    <property type="match status" value="1"/>
</dbReference>
<evidence type="ECO:0000259" key="7">
    <source>
        <dbReference type="PROSITE" id="PS51383"/>
    </source>
</evidence>
<feature type="domain" description="YjeF C-terminal" evidence="7">
    <location>
        <begin position="5"/>
        <end position="292"/>
    </location>
</feature>
<reference evidence="8" key="1">
    <citation type="journal article" date="2021" name="PeerJ">
        <title>Extensive microbial diversity within the chicken gut microbiome revealed by metagenomics and culture.</title>
        <authorList>
            <person name="Gilroy R."/>
            <person name="Ravi A."/>
            <person name="Getino M."/>
            <person name="Pursley I."/>
            <person name="Horton D.L."/>
            <person name="Alikhan N.F."/>
            <person name="Baker D."/>
            <person name="Gharbi K."/>
            <person name="Hall N."/>
            <person name="Watson M."/>
            <person name="Adriaenssens E.M."/>
            <person name="Foster-Nyarko E."/>
            <person name="Jarju S."/>
            <person name="Secka A."/>
            <person name="Antonio M."/>
            <person name="Oren A."/>
            <person name="Chaudhuri R.R."/>
            <person name="La Ragione R."/>
            <person name="Hildebrand F."/>
            <person name="Pallen M.J."/>
        </authorList>
    </citation>
    <scope>NUCLEOTIDE SEQUENCE</scope>
    <source>
        <strain evidence="8">ChiSxjej1B13-11774</strain>
    </source>
</reference>
<dbReference type="GO" id="GO:0052856">
    <property type="term" value="F:NAD(P)HX epimerase activity"/>
    <property type="evidence" value="ECO:0007669"/>
    <property type="project" value="TreeGrafter"/>
</dbReference>
<dbReference type="InterPro" id="IPR000631">
    <property type="entry name" value="CARKD"/>
</dbReference>
<evidence type="ECO:0000256" key="6">
    <source>
        <dbReference type="HAMAP-Rule" id="MF_01965"/>
    </source>
</evidence>
<evidence type="ECO:0000256" key="5">
    <source>
        <dbReference type="ARBA" id="ARBA00023239"/>
    </source>
</evidence>
<dbReference type="PROSITE" id="PS51383">
    <property type="entry name" value="YJEF_C_3"/>
    <property type="match status" value="1"/>
</dbReference>
<dbReference type="CDD" id="cd01171">
    <property type="entry name" value="YXKO-related"/>
    <property type="match status" value="1"/>
</dbReference>
<evidence type="ECO:0000256" key="2">
    <source>
        <dbReference type="ARBA" id="ARBA00022840"/>
    </source>
</evidence>
<dbReference type="AlphaFoldDB" id="A0A9D2EQ50"/>
<name>A0A9D2EQ50_9FIRM</name>
<comment type="subunit">
    <text evidence="6">Homotetramer.</text>
</comment>
<comment type="similarity">
    <text evidence="6">Belongs to the NnrD/CARKD family.</text>
</comment>
<feature type="binding site" evidence="6">
    <location>
        <position position="112"/>
    </location>
    <ligand>
        <name>(6S)-NADPHX</name>
        <dbReference type="ChEBI" id="CHEBI:64076"/>
    </ligand>
</feature>
<comment type="cofactor">
    <cofactor evidence="6">
        <name>Mg(2+)</name>
        <dbReference type="ChEBI" id="CHEBI:18420"/>
    </cofactor>
</comment>
<dbReference type="Proteomes" id="UP000824048">
    <property type="component" value="Unassembled WGS sequence"/>
</dbReference>
<dbReference type="GO" id="GO:0110051">
    <property type="term" value="P:metabolite repair"/>
    <property type="evidence" value="ECO:0007669"/>
    <property type="project" value="TreeGrafter"/>
</dbReference>
<dbReference type="EC" id="4.2.1.136" evidence="6"/>
<dbReference type="PANTHER" id="PTHR12592">
    <property type="entry name" value="ATP-DEPENDENT (S)-NAD(P)H-HYDRATE DEHYDRATASE FAMILY MEMBER"/>
    <property type="match status" value="1"/>
</dbReference>
<comment type="catalytic activity">
    <reaction evidence="6">
        <text>(6S)-NADPHX + ADP = AMP + phosphate + NADPH + H(+)</text>
        <dbReference type="Rhea" id="RHEA:32235"/>
        <dbReference type="ChEBI" id="CHEBI:15378"/>
        <dbReference type="ChEBI" id="CHEBI:43474"/>
        <dbReference type="ChEBI" id="CHEBI:57783"/>
        <dbReference type="ChEBI" id="CHEBI:64076"/>
        <dbReference type="ChEBI" id="CHEBI:456215"/>
        <dbReference type="ChEBI" id="CHEBI:456216"/>
        <dbReference type="EC" id="4.2.1.136"/>
    </reaction>
</comment>
<evidence type="ECO:0000256" key="3">
    <source>
        <dbReference type="ARBA" id="ARBA00022857"/>
    </source>
</evidence>
<feature type="binding site" evidence="6">
    <location>
        <position position="229"/>
    </location>
    <ligand>
        <name>(6S)-NADPHX</name>
        <dbReference type="ChEBI" id="CHEBI:64076"/>
    </ligand>
</feature>
<comment type="catalytic activity">
    <reaction evidence="6">
        <text>(6S)-NADHX + ADP = AMP + phosphate + NADH + H(+)</text>
        <dbReference type="Rhea" id="RHEA:32223"/>
        <dbReference type="ChEBI" id="CHEBI:15378"/>
        <dbReference type="ChEBI" id="CHEBI:43474"/>
        <dbReference type="ChEBI" id="CHEBI:57945"/>
        <dbReference type="ChEBI" id="CHEBI:64074"/>
        <dbReference type="ChEBI" id="CHEBI:456215"/>
        <dbReference type="ChEBI" id="CHEBI:456216"/>
        <dbReference type="EC" id="4.2.1.136"/>
    </reaction>
</comment>
<protein>
    <recommendedName>
        <fullName evidence="6">ADP-dependent (S)-NAD(P)H-hydrate dehydratase</fullName>
        <ecNumber evidence="6">4.2.1.136</ecNumber>
    </recommendedName>
    <alternativeName>
        <fullName evidence="6">ADP-dependent NAD(P)HX dehydratase</fullName>
    </alternativeName>
</protein>
<evidence type="ECO:0000256" key="4">
    <source>
        <dbReference type="ARBA" id="ARBA00023027"/>
    </source>
</evidence>
<feature type="binding site" evidence="6">
    <location>
        <position position="40"/>
    </location>
    <ligand>
        <name>(6S)-NADPHX</name>
        <dbReference type="ChEBI" id="CHEBI:64076"/>
    </ligand>
</feature>
<sequence>MQEITREVVRGLLPRRKADTNKGSFGSVLAVAGSMAYRGAATLCVEGALRGGAGLVYLASIEPVLQLVLTRTPECCPCGCRTDSTGGIRAQDTAALREWFAEKNTVLLAGPGLGENAGSICGGLLGRRAPWAAAVLDADALNALASGALHTPLPEHTILTPHPGEAARLLHTTVGEVQADREAAVRRLADEYRCVAVLKGTGTLITAPGEPVWRNTTGNAGLARGGSGDILAGLMAGVLAAGWRQGRSAVEAAVTAVWLHGAAADRCAKRRSMTAMLPQDIFEDLGALLTELEG</sequence>
<dbReference type="HAMAP" id="MF_01965">
    <property type="entry name" value="NADHX_dehydratase"/>
    <property type="match status" value="1"/>
</dbReference>
<dbReference type="Pfam" id="PF01256">
    <property type="entry name" value="Carb_kinase"/>
    <property type="match status" value="1"/>
</dbReference>
<evidence type="ECO:0000313" key="9">
    <source>
        <dbReference type="Proteomes" id="UP000824048"/>
    </source>
</evidence>
<dbReference type="InterPro" id="IPR029056">
    <property type="entry name" value="Ribokinase-like"/>
</dbReference>